<dbReference type="InterPro" id="IPR024700">
    <property type="entry name" value="UCP020217"/>
</dbReference>
<evidence type="ECO:0000313" key="2">
    <source>
        <dbReference type="EMBL" id="SFM80829.1"/>
    </source>
</evidence>
<sequence>MARFSPYLLDRALARAREEREQRRKGRLTAVFQALERLSRLIPFEEAYIFGSLTKPYRYFADSDVDIAFIGLRDEDFFRAMAFLSRELGTEVDILQLEGHPLRDKVVKEGIRWKRSD</sequence>
<proteinExistence type="predicted"/>
<protein>
    <recommendedName>
        <fullName evidence="1">Polymerase beta nucleotidyltransferase domain-containing protein</fullName>
    </recommendedName>
</protein>
<reference evidence="3" key="1">
    <citation type="submission" date="2016-10" db="EMBL/GenBank/DDBJ databases">
        <authorList>
            <person name="Varghese N."/>
            <person name="Submissions S."/>
        </authorList>
    </citation>
    <scope>NUCLEOTIDE SEQUENCE [LARGE SCALE GENOMIC DNA]</scope>
    <source>
        <strain evidence="3">DSM 9990</strain>
    </source>
</reference>
<dbReference type="InterPro" id="IPR041633">
    <property type="entry name" value="Polbeta"/>
</dbReference>
<evidence type="ECO:0000259" key="1">
    <source>
        <dbReference type="Pfam" id="PF18765"/>
    </source>
</evidence>
<keyword evidence="3" id="KW-1185">Reference proteome</keyword>
<dbReference type="SUPFAM" id="SSF81301">
    <property type="entry name" value="Nucleotidyltransferase"/>
    <property type="match status" value="1"/>
</dbReference>
<dbReference type="RefSeq" id="WP_093394756.1">
    <property type="nucleotide sequence ID" value="NZ_FOUU01000004.1"/>
</dbReference>
<dbReference type="Gene3D" id="3.30.460.10">
    <property type="entry name" value="Beta Polymerase, domain 2"/>
    <property type="match status" value="1"/>
</dbReference>
<dbReference type="OrthoDB" id="531703at2"/>
<evidence type="ECO:0000313" key="3">
    <source>
        <dbReference type="Proteomes" id="UP000199611"/>
    </source>
</evidence>
<dbReference type="PIRSF" id="PIRSF020217">
    <property type="entry name" value="UCP020217"/>
    <property type="match status" value="1"/>
</dbReference>
<dbReference type="Proteomes" id="UP000199611">
    <property type="component" value="Unassembled WGS sequence"/>
</dbReference>
<feature type="domain" description="Polymerase beta nucleotidyltransferase" evidence="1">
    <location>
        <begin position="45"/>
        <end position="111"/>
    </location>
</feature>
<organism evidence="2 3">
    <name type="scientific">Thermodesulforhabdus norvegica</name>
    <dbReference type="NCBI Taxonomy" id="39841"/>
    <lineage>
        <taxon>Bacteria</taxon>
        <taxon>Pseudomonadati</taxon>
        <taxon>Thermodesulfobacteriota</taxon>
        <taxon>Syntrophobacteria</taxon>
        <taxon>Syntrophobacterales</taxon>
        <taxon>Thermodesulforhabdaceae</taxon>
        <taxon>Thermodesulforhabdus</taxon>
    </lineage>
</organism>
<accession>A0A1I4TVZ3</accession>
<dbReference type="CDD" id="cd05403">
    <property type="entry name" value="NT_KNTase_like"/>
    <property type="match status" value="1"/>
</dbReference>
<dbReference type="STRING" id="39841.SAMN05660836_01550"/>
<dbReference type="EMBL" id="FOUU01000004">
    <property type="protein sequence ID" value="SFM80829.1"/>
    <property type="molecule type" value="Genomic_DNA"/>
</dbReference>
<name>A0A1I4TVZ3_9BACT</name>
<dbReference type="InterPro" id="IPR043519">
    <property type="entry name" value="NT_sf"/>
</dbReference>
<dbReference type="Pfam" id="PF18765">
    <property type="entry name" value="Polbeta"/>
    <property type="match status" value="1"/>
</dbReference>
<gene>
    <name evidence="2" type="ORF">SAMN05660836_01550</name>
</gene>
<dbReference type="AlphaFoldDB" id="A0A1I4TVZ3"/>